<dbReference type="AlphaFoldDB" id="A0A1I6GF38"/>
<evidence type="ECO:0000313" key="1">
    <source>
        <dbReference type="EMBL" id="SFR40806.1"/>
    </source>
</evidence>
<dbReference type="Pfam" id="PF11279">
    <property type="entry name" value="DUF3080"/>
    <property type="match status" value="1"/>
</dbReference>
<dbReference type="InterPro" id="IPR021431">
    <property type="entry name" value="DUF3080"/>
</dbReference>
<evidence type="ECO:0000313" key="2">
    <source>
        <dbReference type="Proteomes" id="UP000198644"/>
    </source>
</evidence>
<sequence length="351" mass="39301">MPSSSSVSARPPATLLLVGVLAGCNPFSAPQSLMDEYVERTARVLDQPYRLSAIPPADSLPRRRDRILQMPEVELGMLDFLSLFGCDLQAVAGERASILGRVMQPANRLRYEVRFIEAAEQCLPKIDDEGLKEEVAQAIRSKRENLPIAIWNATWGVEEMEKLFTLAEGPYPVEAAPVANLAADLRSLNHMLEPLFAGNTGVSLEGLGAIHQQWQAHDTAGQLILSARMLVTRLDDASDVLASKLEDRPLCLGGKPNSQSDIVQGMFFRVFIERVQPYLATIRRGRNQIIQPLTTLAERQETVMPQSFRSWYQTYLRLGGDSLWAQLDRSQQRHIELWQRQLEQCGLRPGT</sequence>
<dbReference type="EMBL" id="FOYW01000001">
    <property type="protein sequence ID" value="SFR40806.1"/>
    <property type="molecule type" value="Genomic_DNA"/>
</dbReference>
<proteinExistence type="predicted"/>
<name>A0A1I6GF38_9GAMM</name>
<gene>
    <name evidence="1" type="ORF">SAMN05216203_0015</name>
</gene>
<evidence type="ECO:0008006" key="3">
    <source>
        <dbReference type="Google" id="ProtNLM"/>
    </source>
</evidence>
<accession>A0A1I6GF38</accession>
<dbReference type="RefSeq" id="WP_092008294.1">
    <property type="nucleotide sequence ID" value="NZ_FOYW01000001.1"/>
</dbReference>
<organism evidence="1 2">
    <name type="scientific">Marinobacter daqiaonensis</name>
    <dbReference type="NCBI Taxonomy" id="650891"/>
    <lineage>
        <taxon>Bacteria</taxon>
        <taxon>Pseudomonadati</taxon>
        <taxon>Pseudomonadota</taxon>
        <taxon>Gammaproteobacteria</taxon>
        <taxon>Pseudomonadales</taxon>
        <taxon>Marinobacteraceae</taxon>
        <taxon>Marinobacter</taxon>
    </lineage>
</organism>
<protein>
    <recommendedName>
        <fullName evidence="3">DUF3080 domain-containing protein</fullName>
    </recommendedName>
</protein>
<dbReference type="OrthoDB" id="6997572at2"/>
<keyword evidence="2" id="KW-1185">Reference proteome</keyword>
<dbReference type="Proteomes" id="UP000198644">
    <property type="component" value="Unassembled WGS sequence"/>
</dbReference>
<reference evidence="2" key="1">
    <citation type="submission" date="2016-10" db="EMBL/GenBank/DDBJ databases">
        <authorList>
            <person name="Varghese N."/>
            <person name="Submissions S."/>
        </authorList>
    </citation>
    <scope>NUCLEOTIDE SEQUENCE [LARGE SCALE GENOMIC DNA]</scope>
    <source>
        <strain evidence="2">CGMCC 1.9167</strain>
    </source>
</reference>
<dbReference type="STRING" id="650891.SAMN05216203_0015"/>